<gene>
    <name evidence="2" type="ORF">RhiirA1_462272</name>
</gene>
<evidence type="ECO:0000259" key="1">
    <source>
        <dbReference type="Pfam" id="PF10551"/>
    </source>
</evidence>
<name>A0A2N0RML5_9GLOM</name>
<accession>A0A2N0RML5</accession>
<dbReference type="Proteomes" id="UP000232688">
    <property type="component" value="Unassembled WGS sequence"/>
</dbReference>
<dbReference type="Pfam" id="PF10551">
    <property type="entry name" value="MULE"/>
    <property type="match status" value="1"/>
</dbReference>
<evidence type="ECO:0000313" key="3">
    <source>
        <dbReference type="Proteomes" id="UP000232688"/>
    </source>
</evidence>
<proteinExistence type="predicted"/>
<dbReference type="VEuPathDB" id="FungiDB:FUN_008173"/>
<dbReference type="EMBL" id="LLXH01000626">
    <property type="protein sequence ID" value="PKC64545.1"/>
    <property type="molecule type" value="Genomic_DNA"/>
</dbReference>
<dbReference type="VEuPathDB" id="FungiDB:RhiirFUN_007564"/>
<comment type="caution">
    <text evidence="2">The sequence shown here is derived from an EMBL/GenBank/DDBJ whole genome shotgun (WGS) entry which is preliminary data.</text>
</comment>
<dbReference type="VEuPathDB" id="FungiDB:RhiirA1_462272"/>
<dbReference type="PANTHER" id="PTHR47718">
    <property type="entry name" value="OS01G0519700 PROTEIN"/>
    <property type="match status" value="1"/>
</dbReference>
<feature type="domain" description="MULE transposase" evidence="1">
    <location>
        <begin position="105"/>
        <end position="195"/>
    </location>
</feature>
<organism evidence="2 3">
    <name type="scientific">Rhizophagus irregularis</name>
    <dbReference type="NCBI Taxonomy" id="588596"/>
    <lineage>
        <taxon>Eukaryota</taxon>
        <taxon>Fungi</taxon>
        <taxon>Fungi incertae sedis</taxon>
        <taxon>Mucoromycota</taxon>
        <taxon>Glomeromycotina</taxon>
        <taxon>Glomeromycetes</taxon>
        <taxon>Glomerales</taxon>
        <taxon>Glomeraceae</taxon>
        <taxon>Rhizophagus</taxon>
    </lineage>
</organism>
<reference evidence="2 3" key="2">
    <citation type="submission" date="2017-10" db="EMBL/GenBank/DDBJ databases">
        <title>Genome analyses suggest a sexual origin of heterokaryosis in a supposedly ancient asexual fungus.</title>
        <authorList>
            <person name="Corradi N."/>
            <person name="Sedzielewska K."/>
            <person name="Noel J."/>
            <person name="Charron P."/>
            <person name="Farinelli L."/>
            <person name="Marton T."/>
            <person name="Kruger M."/>
            <person name="Pelin A."/>
            <person name="Brachmann A."/>
            <person name="Corradi N."/>
        </authorList>
    </citation>
    <scope>NUCLEOTIDE SEQUENCE [LARGE SCALE GENOMIC DNA]</scope>
    <source>
        <strain evidence="2 3">A1</strain>
    </source>
</reference>
<dbReference type="InterPro" id="IPR018289">
    <property type="entry name" value="MULE_transposase_dom"/>
</dbReference>
<protein>
    <recommendedName>
        <fullName evidence="1">MULE transposase domain-containing protein</fullName>
    </recommendedName>
</protein>
<sequence length="247" mass="29271">MLSDIKKYVIQGRMDFESIYLLLVHDYPDHIIFKKDLYNAVYQFQLKNNPDGSDASQMLQILLNQKDLDPLWIVNLRLEPSSKKLNHLLWMSPQQRSLYKNFHDVIILDITSNTNQFWMMLCVIIVIDNHFKTRIVASVIIKDEILDTFRWMLMTLFEETGVNPRIIFIDSDSSLISTIKKIHPNTNHLLCIFHIDLNLRKKLKGKLRFTLKAFFTNFILVKILYMKSYLNPDGYNYLINILNRLNT</sequence>
<dbReference type="AlphaFoldDB" id="A0A2N0RML5"/>
<evidence type="ECO:0000313" key="2">
    <source>
        <dbReference type="EMBL" id="PKC64545.1"/>
    </source>
</evidence>
<dbReference type="PANTHER" id="PTHR47718:SF3">
    <property type="entry name" value="PROTEIN FAR1-RELATED SEQUENCE 5-LIKE"/>
    <property type="match status" value="1"/>
</dbReference>
<reference evidence="2 3" key="1">
    <citation type="submission" date="2017-10" db="EMBL/GenBank/DDBJ databases">
        <title>Extensive intraspecific genome diversity in a model arbuscular mycorrhizal fungus.</title>
        <authorList>
            <person name="Chen E.C.H."/>
            <person name="Morin E."/>
            <person name="Baudet D."/>
            <person name="Noel J."/>
            <person name="Ndikumana S."/>
            <person name="Charron P."/>
            <person name="St-Onge C."/>
            <person name="Giorgi J."/>
            <person name="Grigoriev I.V."/>
            <person name="Roux C."/>
            <person name="Martin F.M."/>
            <person name="Corradi N."/>
        </authorList>
    </citation>
    <scope>NUCLEOTIDE SEQUENCE [LARGE SCALE GENOMIC DNA]</scope>
    <source>
        <strain evidence="2 3">A1</strain>
    </source>
</reference>